<reference evidence="2" key="1">
    <citation type="submission" date="2012-03" db="EMBL/GenBank/DDBJ databases">
        <title>Functional metagenomics reveals considerable lignocellulase gene clusters in the gut microbiome of a wood-feeding higher termite.</title>
        <authorList>
            <person name="Liu N."/>
        </authorList>
    </citation>
    <scope>NUCLEOTIDE SEQUENCE</scope>
</reference>
<feature type="chain" id="PRO_5032295093" evidence="1">
    <location>
        <begin position="21"/>
        <end position="232"/>
    </location>
</feature>
<name>A0A806KN78_9BACT</name>
<organism evidence="2">
    <name type="scientific">uncultured bacterium contig00070</name>
    <dbReference type="NCBI Taxonomy" id="1181551"/>
    <lineage>
        <taxon>Bacteria</taxon>
        <taxon>environmental samples</taxon>
    </lineage>
</organism>
<protein>
    <submittedName>
        <fullName evidence="2">Uncharacterized protein</fullName>
    </submittedName>
</protein>
<feature type="signal peptide" evidence="1">
    <location>
        <begin position="1"/>
        <end position="20"/>
    </location>
</feature>
<evidence type="ECO:0000256" key="1">
    <source>
        <dbReference type="SAM" id="SignalP"/>
    </source>
</evidence>
<sequence length="232" mass="24919">MKNILLAAAIAIMLPSNALAWGWLEIVKGIAGGIIGQINTSQTKEVVVTQAKADKTAKAAAPSEPLSPDAVLAALDQLSTQCQNISAQGFPCAIGTGRAKRPEDARKMASSRSIMELGKSMNSFVEGNAQDILKVANDEDLTTEGGYEEAMKLSVNAQVNGSQTYLTYTYVDEIDGKKEYVVTMLRVFNPALFETAIGEAAEGKPLSQQILDETKKGILSKFRDAFKSKKKK</sequence>
<keyword evidence="1" id="KW-0732">Signal</keyword>
<proteinExistence type="predicted"/>
<evidence type="ECO:0000313" key="2">
    <source>
        <dbReference type="EMBL" id="AGS53581.1"/>
    </source>
</evidence>
<dbReference type="AlphaFoldDB" id="A0A806KN78"/>
<accession>A0A806KN78</accession>
<dbReference type="EMBL" id="JQ844237">
    <property type="protein sequence ID" value="AGS53581.1"/>
    <property type="molecule type" value="Genomic_DNA"/>
</dbReference>